<dbReference type="EMBL" id="CAJVQC010081578">
    <property type="protein sequence ID" value="CAG8818891.1"/>
    <property type="molecule type" value="Genomic_DNA"/>
</dbReference>
<evidence type="ECO:0000313" key="2">
    <source>
        <dbReference type="Proteomes" id="UP000789920"/>
    </source>
</evidence>
<name>A0ACA9S0H2_9GLOM</name>
<gene>
    <name evidence="1" type="ORF">RPERSI_LOCUS25006</name>
</gene>
<evidence type="ECO:0000313" key="1">
    <source>
        <dbReference type="EMBL" id="CAG8818891.1"/>
    </source>
</evidence>
<organism evidence="1 2">
    <name type="scientific">Racocetra persica</name>
    <dbReference type="NCBI Taxonomy" id="160502"/>
    <lineage>
        <taxon>Eukaryota</taxon>
        <taxon>Fungi</taxon>
        <taxon>Fungi incertae sedis</taxon>
        <taxon>Mucoromycota</taxon>
        <taxon>Glomeromycotina</taxon>
        <taxon>Glomeromycetes</taxon>
        <taxon>Diversisporales</taxon>
        <taxon>Gigasporaceae</taxon>
        <taxon>Racocetra</taxon>
    </lineage>
</organism>
<proteinExistence type="predicted"/>
<comment type="caution">
    <text evidence="1">The sequence shown here is derived from an EMBL/GenBank/DDBJ whole genome shotgun (WGS) entry which is preliminary data.</text>
</comment>
<feature type="non-terminal residue" evidence="1">
    <location>
        <position position="125"/>
    </location>
</feature>
<reference evidence="1" key="1">
    <citation type="submission" date="2021-06" db="EMBL/GenBank/DDBJ databases">
        <authorList>
            <person name="Kallberg Y."/>
            <person name="Tangrot J."/>
            <person name="Rosling A."/>
        </authorList>
    </citation>
    <scope>NUCLEOTIDE SEQUENCE</scope>
    <source>
        <strain evidence="1">MA461A</strain>
    </source>
</reference>
<accession>A0ACA9S0H2</accession>
<keyword evidence="2" id="KW-1185">Reference proteome</keyword>
<dbReference type="Proteomes" id="UP000789920">
    <property type="component" value="Unassembled WGS sequence"/>
</dbReference>
<sequence length="125" mass="13987">MFPNEKALDPNSGVSLKKLDPQSVDPRKNGLDPVDVRPFNKSEIVSPAVDSKLVRPLNNVNAREEIKSLLDLKKVEPSRVKPAESCQTFSDAEPKKQVEQKPETIKISRVIPDEFLVKTGVPRKM</sequence>
<protein>
    <submittedName>
        <fullName evidence="1">6375_t:CDS:1</fullName>
    </submittedName>
</protein>